<dbReference type="EMBL" id="GL732539">
    <property type="protein sequence ID" value="EFX82606.1"/>
    <property type="molecule type" value="Genomic_DNA"/>
</dbReference>
<accession>E9GCR7</accession>
<reference evidence="2 3" key="1">
    <citation type="journal article" date="2011" name="Science">
        <title>The ecoresponsive genome of Daphnia pulex.</title>
        <authorList>
            <person name="Colbourne J.K."/>
            <person name="Pfrender M.E."/>
            <person name="Gilbert D."/>
            <person name="Thomas W.K."/>
            <person name="Tucker A."/>
            <person name="Oakley T.H."/>
            <person name="Tokishita S."/>
            <person name="Aerts A."/>
            <person name="Arnold G.J."/>
            <person name="Basu M.K."/>
            <person name="Bauer D.J."/>
            <person name="Caceres C.E."/>
            <person name="Carmel L."/>
            <person name="Casola C."/>
            <person name="Choi J.H."/>
            <person name="Detter J.C."/>
            <person name="Dong Q."/>
            <person name="Dusheyko S."/>
            <person name="Eads B.D."/>
            <person name="Frohlich T."/>
            <person name="Geiler-Samerotte K.A."/>
            <person name="Gerlach D."/>
            <person name="Hatcher P."/>
            <person name="Jogdeo S."/>
            <person name="Krijgsveld J."/>
            <person name="Kriventseva E.V."/>
            <person name="Kultz D."/>
            <person name="Laforsch C."/>
            <person name="Lindquist E."/>
            <person name="Lopez J."/>
            <person name="Manak J.R."/>
            <person name="Muller J."/>
            <person name="Pangilinan J."/>
            <person name="Patwardhan R.P."/>
            <person name="Pitluck S."/>
            <person name="Pritham E.J."/>
            <person name="Rechtsteiner A."/>
            <person name="Rho M."/>
            <person name="Rogozin I.B."/>
            <person name="Sakarya O."/>
            <person name="Salamov A."/>
            <person name="Schaack S."/>
            <person name="Shapiro H."/>
            <person name="Shiga Y."/>
            <person name="Skalitzky C."/>
            <person name="Smith Z."/>
            <person name="Souvorov A."/>
            <person name="Sung W."/>
            <person name="Tang Z."/>
            <person name="Tsuchiya D."/>
            <person name="Tu H."/>
            <person name="Vos H."/>
            <person name="Wang M."/>
            <person name="Wolf Y.I."/>
            <person name="Yamagata H."/>
            <person name="Yamada T."/>
            <person name="Ye Y."/>
            <person name="Shaw J.R."/>
            <person name="Andrews J."/>
            <person name="Crease T.J."/>
            <person name="Tang H."/>
            <person name="Lucas S.M."/>
            <person name="Robertson H.M."/>
            <person name="Bork P."/>
            <person name="Koonin E.V."/>
            <person name="Zdobnov E.M."/>
            <person name="Grigoriev I.V."/>
            <person name="Lynch M."/>
            <person name="Boore J.L."/>
        </authorList>
    </citation>
    <scope>NUCLEOTIDE SEQUENCE [LARGE SCALE GENOMIC DNA]</scope>
</reference>
<gene>
    <name evidence="2" type="ORF">DAPPUDRAFT_48935</name>
</gene>
<dbReference type="OrthoDB" id="67688at2759"/>
<dbReference type="SUPFAM" id="SSF50156">
    <property type="entry name" value="PDZ domain-like"/>
    <property type="match status" value="1"/>
</dbReference>
<dbReference type="InterPro" id="IPR052098">
    <property type="entry name" value="Presynaptic_Scaffold_Bsn/Pclo"/>
</dbReference>
<dbReference type="InterPro" id="IPR001478">
    <property type="entry name" value="PDZ"/>
</dbReference>
<protein>
    <recommendedName>
        <fullName evidence="1">PDZ domain-containing protein</fullName>
    </recommendedName>
</protein>
<keyword evidence="3" id="KW-1185">Reference proteome</keyword>
<evidence type="ECO:0000313" key="3">
    <source>
        <dbReference type="Proteomes" id="UP000000305"/>
    </source>
</evidence>
<dbReference type="Proteomes" id="UP000000305">
    <property type="component" value="Unassembled WGS sequence"/>
</dbReference>
<evidence type="ECO:0000259" key="1">
    <source>
        <dbReference type="PROSITE" id="PS50106"/>
    </source>
</evidence>
<dbReference type="PhylomeDB" id="E9GCR7"/>
<dbReference type="eggNOG" id="ENOG502TB7H">
    <property type="taxonomic scope" value="Eukaryota"/>
</dbReference>
<dbReference type="Gene3D" id="2.30.42.10">
    <property type="match status" value="1"/>
</dbReference>
<dbReference type="AlphaFoldDB" id="E9GCR7"/>
<evidence type="ECO:0000313" key="2">
    <source>
        <dbReference type="EMBL" id="EFX82606.1"/>
    </source>
</evidence>
<dbReference type="Pfam" id="PF00595">
    <property type="entry name" value="PDZ"/>
    <property type="match status" value="1"/>
</dbReference>
<dbReference type="STRING" id="6669.E9GCR7"/>
<dbReference type="KEGG" id="dpx:DAPPUDRAFT_48935"/>
<sequence>YPFPTKRILLTCDAKSSATTDNGLGMRVVGGLEIPGSRHGEIGAFVTEISPGGVVDTHGEVQEGDQVLEWNGIQLNSKSFEEVQSIISSTRGEVEIVICG</sequence>
<dbReference type="PANTHER" id="PTHR14113:SF6">
    <property type="entry name" value="PROTEIN PICCOLO"/>
    <property type="match status" value="1"/>
</dbReference>
<dbReference type="CDD" id="cd06714">
    <property type="entry name" value="PDZ_RIM-like"/>
    <property type="match status" value="1"/>
</dbReference>
<dbReference type="HOGENOM" id="CLU_2313089_0_0_1"/>
<proteinExistence type="predicted"/>
<dbReference type="InterPro" id="IPR036034">
    <property type="entry name" value="PDZ_sf"/>
</dbReference>
<feature type="non-terminal residue" evidence="2">
    <location>
        <position position="1"/>
    </location>
</feature>
<name>E9GCR7_DAPPU</name>
<dbReference type="OMA" id="LVRINTC"/>
<dbReference type="SMART" id="SM00228">
    <property type="entry name" value="PDZ"/>
    <property type="match status" value="1"/>
</dbReference>
<dbReference type="InParanoid" id="E9GCR7"/>
<organism evidence="2 3">
    <name type="scientific">Daphnia pulex</name>
    <name type="common">Water flea</name>
    <dbReference type="NCBI Taxonomy" id="6669"/>
    <lineage>
        <taxon>Eukaryota</taxon>
        <taxon>Metazoa</taxon>
        <taxon>Ecdysozoa</taxon>
        <taxon>Arthropoda</taxon>
        <taxon>Crustacea</taxon>
        <taxon>Branchiopoda</taxon>
        <taxon>Diplostraca</taxon>
        <taxon>Cladocera</taxon>
        <taxon>Anomopoda</taxon>
        <taxon>Daphniidae</taxon>
        <taxon>Daphnia</taxon>
    </lineage>
</organism>
<feature type="domain" description="PDZ" evidence="1">
    <location>
        <begin position="7"/>
        <end position="100"/>
    </location>
</feature>
<dbReference type="PANTHER" id="PTHR14113">
    <property type="entry name" value="PICCOLO/BASSOON"/>
    <property type="match status" value="1"/>
</dbReference>
<dbReference type="PROSITE" id="PS50106">
    <property type="entry name" value="PDZ"/>
    <property type="match status" value="1"/>
</dbReference>